<dbReference type="Proteomes" id="UP000014854">
    <property type="component" value="Unassembled WGS sequence"/>
</dbReference>
<name>S7JN79_VIBFL</name>
<reference evidence="2 3" key="1">
    <citation type="journal article" date="2013" name="Gut Pathog.">
        <title>Evidence of a new metabolic capacity in an emerging diarrheal pathogen: lessons from the draft genomes of Vibrio fluvialis strains PG41 and I21563.</title>
        <authorList>
            <person name="Khatri I."/>
            <person name="Mahajan S."/>
            <person name="Dureja C."/>
            <person name="Subramanian S."/>
            <person name="Raychaudhuri S."/>
        </authorList>
    </citation>
    <scope>NUCLEOTIDE SEQUENCE [LARGE SCALE GENOMIC DNA]</scope>
    <source>
        <strain evidence="2 3">PG41</strain>
    </source>
</reference>
<evidence type="ECO:0000313" key="3">
    <source>
        <dbReference type="Proteomes" id="UP000014854"/>
    </source>
</evidence>
<dbReference type="InterPro" id="IPR007560">
    <property type="entry name" value="Restrct_endonuc_IV_Mrr"/>
</dbReference>
<dbReference type="EMBL" id="ASXS01000001">
    <property type="protein sequence ID" value="EPP25561.1"/>
    <property type="molecule type" value="Genomic_DNA"/>
</dbReference>
<comment type="caution">
    <text evidence="2">The sequence shown here is derived from an EMBL/GenBank/DDBJ whole genome shotgun (WGS) entry which is preliminary data.</text>
</comment>
<evidence type="ECO:0000313" key="2">
    <source>
        <dbReference type="EMBL" id="EPP25561.1"/>
    </source>
</evidence>
<dbReference type="Pfam" id="PF04471">
    <property type="entry name" value="Mrr_cat"/>
    <property type="match status" value="1"/>
</dbReference>
<dbReference type="PATRIC" id="fig|1336752.4.peg.718"/>
<proteinExistence type="predicted"/>
<dbReference type="GO" id="GO:0009307">
    <property type="term" value="P:DNA restriction-modification system"/>
    <property type="evidence" value="ECO:0007669"/>
    <property type="project" value="InterPro"/>
</dbReference>
<dbReference type="GO" id="GO:0004519">
    <property type="term" value="F:endonuclease activity"/>
    <property type="evidence" value="ECO:0007669"/>
    <property type="project" value="InterPro"/>
</dbReference>
<evidence type="ECO:0000259" key="1">
    <source>
        <dbReference type="Pfam" id="PF04471"/>
    </source>
</evidence>
<sequence length="59" mass="6358">MYGVMIEHQASKMLIVTSGDFTAEAITFAQGTTLVVQEKSRGVLSVQNSRSIMLGNSHS</sequence>
<feature type="domain" description="Restriction endonuclease type IV Mrr" evidence="1">
    <location>
        <begin position="2"/>
        <end position="32"/>
    </location>
</feature>
<accession>S7JN79</accession>
<gene>
    <name evidence="2" type="ORF">L910_0714</name>
</gene>
<dbReference type="AlphaFoldDB" id="S7JN79"/>
<protein>
    <recommendedName>
        <fullName evidence="1">Restriction endonuclease type IV Mrr domain-containing protein</fullName>
    </recommendedName>
</protein>
<organism evidence="2 3">
    <name type="scientific">Vibrio fluvialis PG41</name>
    <dbReference type="NCBI Taxonomy" id="1336752"/>
    <lineage>
        <taxon>Bacteria</taxon>
        <taxon>Pseudomonadati</taxon>
        <taxon>Pseudomonadota</taxon>
        <taxon>Gammaproteobacteria</taxon>
        <taxon>Vibrionales</taxon>
        <taxon>Vibrionaceae</taxon>
        <taxon>Vibrio</taxon>
    </lineage>
</organism>
<dbReference type="GO" id="GO:0003677">
    <property type="term" value="F:DNA binding"/>
    <property type="evidence" value="ECO:0007669"/>
    <property type="project" value="InterPro"/>
</dbReference>